<dbReference type="NCBIfam" id="TIGR00500">
    <property type="entry name" value="met_pdase_I"/>
    <property type="match status" value="1"/>
</dbReference>
<dbReference type="GO" id="GO:0006508">
    <property type="term" value="P:proteolysis"/>
    <property type="evidence" value="ECO:0007669"/>
    <property type="project" value="UniProtKB-KW"/>
</dbReference>
<comment type="caution">
    <text evidence="9">The sequence shown here is derived from an EMBL/GenBank/DDBJ whole genome shotgun (WGS) entry which is preliminary data.</text>
</comment>
<dbReference type="Gene3D" id="3.90.230.10">
    <property type="entry name" value="Creatinase/methionine aminopeptidase superfamily"/>
    <property type="match status" value="1"/>
</dbReference>
<dbReference type="Pfam" id="PF00557">
    <property type="entry name" value="Peptidase_M24"/>
    <property type="match status" value="1"/>
</dbReference>
<dbReference type="PROSITE" id="PS00680">
    <property type="entry name" value="MAP_1"/>
    <property type="match status" value="1"/>
</dbReference>
<dbReference type="InterPro" id="IPR002467">
    <property type="entry name" value="Pept_M24A_MAP1"/>
</dbReference>
<name>A0A1V3C7Z0_9ACTN</name>
<dbReference type="GO" id="GO:0046872">
    <property type="term" value="F:metal ion binding"/>
    <property type="evidence" value="ECO:0007669"/>
    <property type="project" value="UniProtKB-UniRule"/>
</dbReference>
<dbReference type="GO" id="GO:0004239">
    <property type="term" value="F:initiator methionyl aminopeptidase activity"/>
    <property type="evidence" value="ECO:0007669"/>
    <property type="project" value="UniProtKB-UniRule"/>
</dbReference>
<feature type="binding site" evidence="6">
    <location>
        <position position="102"/>
    </location>
    <ligand>
        <name>a divalent metal cation</name>
        <dbReference type="ChEBI" id="CHEBI:60240"/>
        <label>1</label>
    </ligand>
</feature>
<comment type="function">
    <text evidence="1 6">Removes the N-terminal methionine from nascent proteins. The N-terminal methionine is often cleaved when the second residue in the primary sequence is small and uncharged (Met-Ala-, Cys, Gly, Pro, Ser, Thr, or Val). Requires deformylation of the N(alpha)-formylated initiator methionine before it can be hydrolyzed.</text>
</comment>
<dbReference type="PANTHER" id="PTHR43330:SF27">
    <property type="entry name" value="METHIONINE AMINOPEPTIDASE"/>
    <property type="match status" value="1"/>
</dbReference>
<evidence type="ECO:0000313" key="9">
    <source>
        <dbReference type="EMBL" id="OOC56742.1"/>
    </source>
</evidence>
<dbReference type="RefSeq" id="WP_077693181.1">
    <property type="nucleotide sequence ID" value="NZ_JACCHL010000001.1"/>
</dbReference>
<dbReference type="EC" id="3.4.11.18" evidence="6 7"/>
<feature type="binding site" evidence="6">
    <location>
        <position position="210"/>
    </location>
    <ligand>
        <name>a divalent metal cation</name>
        <dbReference type="ChEBI" id="CHEBI:60240"/>
        <label>2</label>
        <note>catalytic</note>
    </ligand>
</feature>
<accession>A0A1V3C7Z0</accession>
<feature type="binding site" evidence="6">
    <location>
        <position position="184"/>
    </location>
    <ligand>
        <name>substrate</name>
    </ligand>
</feature>
<feature type="binding site" evidence="6">
    <location>
        <position position="241"/>
    </location>
    <ligand>
        <name>a divalent metal cation</name>
        <dbReference type="ChEBI" id="CHEBI:60240"/>
        <label>2</label>
        <note>catalytic</note>
    </ligand>
</feature>
<evidence type="ECO:0000256" key="2">
    <source>
        <dbReference type="ARBA" id="ARBA00022438"/>
    </source>
</evidence>
<evidence type="ECO:0000256" key="4">
    <source>
        <dbReference type="ARBA" id="ARBA00022723"/>
    </source>
</evidence>
<comment type="cofactor">
    <cofactor evidence="6">
        <name>Co(2+)</name>
        <dbReference type="ChEBI" id="CHEBI:48828"/>
    </cofactor>
    <cofactor evidence="6">
        <name>Zn(2+)</name>
        <dbReference type="ChEBI" id="CHEBI:29105"/>
    </cofactor>
    <cofactor evidence="6">
        <name>Mn(2+)</name>
        <dbReference type="ChEBI" id="CHEBI:29035"/>
    </cofactor>
    <cofactor evidence="6">
        <name>Fe(2+)</name>
        <dbReference type="ChEBI" id="CHEBI:29033"/>
    </cofactor>
    <text evidence="6">Binds 2 divalent metal cations per subunit. Has a high-affinity and a low affinity metal-binding site. The true nature of the physiological cofactor is under debate. The enzyme is active with cobalt, zinc, manganese or divalent iron ions. Most likely, methionine aminopeptidases function as mononuclear Fe(2+)-metalloproteases under physiological conditions, and the catalytically relevant metal-binding site has been assigned to the histidine-containing high-affinity site.</text>
</comment>
<evidence type="ECO:0000256" key="1">
    <source>
        <dbReference type="ARBA" id="ARBA00002521"/>
    </source>
</evidence>
<evidence type="ECO:0000256" key="3">
    <source>
        <dbReference type="ARBA" id="ARBA00022670"/>
    </source>
</evidence>
<dbReference type="Proteomes" id="UP000189004">
    <property type="component" value="Unassembled WGS sequence"/>
</dbReference>
<feature type="binding site" evidence="6">
    <location>
        <position position="177"/>
    </location>
    <ligand>
        <name>a divalent metal cation</name>
        <dbReference type="ChEBI" id="CHEBI:60240"/>
        <label>2</label>
        <note>catalytic</note>
    </ligand>
</feature>
<evidence type="ECO:0000313" key="10">
    <source>
        <dbReference type="Proteomes" id="UP000189004"/>
    </source>
</evidence>
<reference evidence="10" key="1">
    <citation type="submission" date="2016-08" db="EMBL/GenBank/DDBJ databases">
        <authorList>
            <person name="Tokovenko B."/>
            <person name="Kalinowski J."/>
        </authorList>
    </citation>
    <scope>NUCLEOTIDE SEQUENCE [LARGE SCALE GENOMIC DNA]</scope>
    <source>
        <strain evidence="10">UTMC102</strain>
    </source>
</reference>
<proteinExistence type="inferred from homology"/>
<feature type="domain" description="Peptidase M24" evidence="8">
    <location>
        <begin position="19"/>
        <end position="248"/>
    </location>
</feature>
<gene>
    <name evidence="6" type="primary">map</name>
    <name evidence="9" type="ORF">NOSIN_25305</name>
</gene>
<dbReference type="PRINTS" id="PR00599">
    <property type="entry name" value="MAPEPTIDASE"/>
</dbReference>
<evidence type="ECO:0000256" key="5">
    <source>
        <dbReference type="ARBA" id="ARBA00022801"/>
    </source>
</evidence>
<dbReference type="GO" id="GO:0070006">
    <property type="term" value="F:metalloaminopeptidase activity"/>
    <property type="evidence" value="ECO:0007669"/>
    <property type="project" value="UniProtKB-UniRule"/>
</dbReference>
<comment type="subunit">
    <text evidence="6">Monomer.</text>
</comment>
<keyword evidence="10" id="KW-1185">Reference proteome</keyword>
<dbReference type="EMBL" id="MCOK01000001">
    <property type="protein sequence ID" value="OOC56742.1"/>
    <property type="molecule type" value="Genomic_DNA"/>
</dbReference>
<evidence type="ECO:0000256" key="7">
    <source>
        <dbReference type="RuleBase" id="RU003653"/>
    </source>
</evidence>
<keyword evidence="3 6" id="KW-0645">Protease</keyword>
<feature type="binding site" evidence="6">
    <location>
        <position position="113"/>
    </location>
    <ligand>
        <name>a divalent metal cation</name>
        <dbReference type="ChEBI" id="CHEBI:60240"/>
        <label>2</label>
        <note>catalytic</note>
    </ligand>
</feature>
<dbReference type="AlphaFoldDB" id="A0A1V3C7Z0"/>
<dbReference type="InterPro" id="IPR001714">
    <property type="entry name" value="Pept_M24_MAP"/>
</dbReference>
<keyword evidence="4 6" id="KW-0479">Metal-binding</keyword>
<feature type="binding site" evidence="6">
    <location>
        <position position="113"/>
    </location>
    <ligand>
        <name>a divalent metal cation</name>
        <dbReference type="ChEBI" id="CHEBI:60240"/>
        <label>1</label>
    </ligand>
</feature>
<dbReference type="GO" id="GO:0005829">
    <property type="term" value="C:cytosol"/>
    <property type="evidence" value="ECO:0007669"/>
    <property type="project" value="TreeGrafter"/>
</dbReference>
<dbReference type="InterPro" id="IPR000994">
    <property type="entry name" value="Pept_M24"/>
</dbReference>
<dbReference type="OrthoDB" id="9802055at2"/>
<comment type="similarity">
    <text evidence="6">Belongs to the peptidase M24A family. Methionine aminopeptidase type 1 subfamily.</text>
</comment>
<dbReference type="HAMAP" id="MF_01974">
    <property type="entry name" value="MetAP_1"/>
    <property type="match status" value="1"/>
</dbReference>
<dbReference type="SUPFAM" id="SSF55920">
    <property type="entry name" value="Creatinase/aminopeptidase"/>
    <property type="match status" value="1"/>
</dbReference>
<keyword evidence="5 6" id="KW-0378">Hydrolase</keyword>
<comment type="catalytic activity">
    <reaction evidence="6 7">
        <text>Release of N-terminal amino acids, preferentially methionine, from peptides and arylamides.</text>
        <dbReference type="EC" id="3.4.11.18"/>
    </reaction>
</comment>
<keyword evidence="2 6" id="KW-0031">Aminopeptidase</keyword>
<dbReference type="InterPro" id="IPR036005">
    <property type="entry name" value="Creatinase/aminopeptidase-like"/>
</dbReference>
<evidence type="ECO:0000259" key="8">
    <source>
        <dbReference type="Pfam" id="PF00557"/>
    </source>
</evidence>
<dbReference type="CDD" id="cd01086">
    <property type="entry name" value="MetAP1"/>
    <property type="match status" value="1"/>
</dbReference>
<protein>
    <recommendedName>
        <fullName evidence="6 7">Methionine aminopeptidase</fullName>
        <shortName evidence="6">MAP</shortName>
        <shortName evidence="6">MetAP</shortName>
        <ecNumber evidence="6 7">3.4.11.18</ecNumber>
    </recommendedName>
    <alternativeName>
        <fullName evidence="6">Peptidase M</fullName>
    </alternativeName>
</protein>
<sequence length="274" mass="29409">MFRRSEPDVQIKTPEQIAMMRAAGQVVARALDTLRAAVRPGVSTLELDAVAEKVIRDAGAVPSFKGYHGFPGSICASVNEEVVHGIPSAERVLSEGDIISIDCGAILEGWHGDSAITVAVGEGRPEDLRMMEVCEESMWQGIAELRPGRSLGDIGHAIGGHISRNGGYGNVRDYGGHGIGTEMHMDPHVLNYGKRGKGLKLVEGMCLAIEPMTTLGRHDVVQLDDGWTVVTRDGKPAAHFEHTVAVTADGPLVLTARESNRDKIADMGFVQPTW</sequence>
<dbReference type="STRING" id="501010.NOSIN_25305"/>
<feature type="binding site" evidence="6">
    <location>
        <position position="84"/>
    </location>
    <ligand>
        <name>substrate</name>
    </ligand>
</feature>
<dbReference type="PANTHER" id="PTHR43330">
    <property type="entry name" value="METHIONINE AMINOPEPTIDASE"/>
    <property type="match status" value="1"/>
</dbReference>
<feature type="binding site" evidence="6">
    <location>
        <position position="241"/>
    </location>
    <ligand>
        <name>a divalent metal cation</name>
        <dbReference type="ChEBI" id="CHEBI:60240"/>
        <label>1</label>
    </ligand>
</feature>
<evidence type="ECO:0000256" key="6">
    <source>
        <dbReference type="HAMAP-Rule" id="MF_01974"/>
    </source>
</evidence>
<organism evidence="9 10">
    <name type="scientific">Nocardiopsis sinuspersici</name>
    <dbReference type="NCBI Taxonomy" id="501010"/>
    <lineage>
        <taxon>Bacteria</taxon>
        <taxon>Bacillati</taxon>
        <taxon>Actinomycetota</taxon>
        <taxon>Actinomycetes</taxon>
        <taxon>Streptosporangiales</taxon>
        <taxon>Nocardiopsidaceae</taxon>
        <taxon>Nocardiopsis</taxon>
    </lineage>
</organism>